<dbReference type="SMART" id="SM00851">
    <property type="entry name" value="MGS"/>
    <property type="match status" value="1"/>
</dbReference>
<evidence type="ECO:0000259" key="3">
    <source>
        <dbReference type="PROSITE" id="PS51855"/>
    </source>
</evidence>
<comment type="caution">
    <text evidence="4">The sequence shown here is derived from an EMBL/GenBank/DDBJ whole genome shotgun (WGS) entry which is preliminary data.</text>
</comment>
<organism evidence="4 5">
    <name type="scientific">Paraflavisolibacter caeni</name>
    <dbReference type="NCBI Taxonomy" id="2982496"/>
    <lineage>
        <taxon>Bacteria</taxon>
        <taxon>Pseudomonadati</taxon>
        <taxon>Bacteroidota</taxon>
        <taxon>Chitinophagia</taxon>
        <taxon>Chitinophagales</taxon>
        <taxon>Chitinophagaceae</taxon>
        <taxon>Paraflavisolibacter</taxon>
    </lineage>
</organism>
<dbReference type="GO" id="GO:0008929">
    <property type="term" value="F:methylglyoxal synthase activity"/>
    <property type="evidence" value="ECO:0007669"/>
    <property type="project" value="UniProtKB-UniRule"/>
</dbReference>
<dbReference type="RefSeq" id="WP_279296706.1">
    <property type="nucleotide sequence ID" value="NZ_JAOTIF010000005.1"/>
</dbReference>
<evidence type="ECO:0000256" key="1">
    <source>
        <dbReference type="ARBA" id="ARBA00006287"/>
    </source>
</evidence>
<comment type="similarity">
    <text evidence="1 2">Belongs to the methylglyoxal synthase family.</text>
</comment>
<dbReference type="Proteomes" id="UP001155483">
    <property type="component" value="Unassembled WGS sequence"/>
</dbReference>
<feature type="binding site" evidence="2">
    <location>
        <begin position="65"/>
        <end position="66"/>
    </location>
    <ligand>
        <name>substrate</name>
    </ligand>
</feature>
<sequence length="171" mass="19543">MVNNFRSIHKAKHIALVAHDHKKADLIDWAYYNRKLLIQHELISTGTTGKLLEEKLQIPIKKVFSGPLGGDQQLGAMIAEGKLDIIIFFWDPMEAQPHDSDVKALLRLAVAWNILMACNRTTADFILTSVFFILTSVLMDEDYPVTIPDYSTYLKRKLLVEQNNKETVLIY</sequence>
<dbReference type="NCBIfam" id="TIGR00160">
    <property type="entry name" value="MGSA"/>
    <property type="match status" value="1"/>
</dbReference>
<dbReference type="GO" id="GO:0005829">
    <property type="term" value="C:cytosol"/>
    <property type="evidence" value="ECO:0007669"/>
    <property type="project" value="TreeGrafter"/>
</dbReference>
<feature type="active site" description="Proton donor/acceptor" evidence="2">
    <location>
        <position position="71"/>
    </location>
</feature>
<evidence type="ECO:0000313" key="5">
    <source>
        <dbReference type="Proteomes" id="UP001155483"/>
    </source>
</evidence>
<dbReference type="HAMAP" id="MF_00549">
    <property type="entry name" value="Methylglyoxal_synth"/>
    <property type="match status" value="1"/>
</dbReference>
<name>A0A9X3BHB2_9BACT</name>
<gene>
    <name evidence="2" type="primary">mgsA</name>
    <name evidence="4" type="ORF">OCK74_09050</name>
</gene>
<dbReference type="Gene3D" id="3.40.50.1380">
    <property type="entry name" value="Methylglyoxal synthase-like domain"/>
    <property type="match status" value="1"/>
</dbReference>
<feature type="domain" description="MGS-like" evidence="3">
    <location>
        <begin position="6"/>
        <end position="171"/>
    </location>
</feature>
<keyword evidence="2 4" id="KW-0456">Lyase</keyword>
<dbReference type="PANTHER" id="PTHR30492">
    <property type="entry name" value="METHYLGLYOXAL SYNTHASE"/>
    <property type="match status" value="1"/>
</dbReference>
<dbReference type="CDD" id="cd01422">
    <property type="entry name" value="MGS"/>
    <property type="match status" value="1"/>
</dbReference>
<protein>
    <recommendedName>
        <fullName evidence="2">Methylglyoxal synthase</fullName>
        <shortName evidence="2">MGS</shortName>
        <ecNumber evidence="2">4.2.3.3</ecNumber>
    </recommendedName>
</protein>
<accession>A0A9X3BHB2</accession>
<dbReference type="EMBL" id="JAOTIF010000005">
    <property type="protein sequence ID" value="MCU7549262.1"/>
    <property type="molecule type" value="Genomic_DNA"/>
</dbReference>
<dbReference type="EC" id="4.2.3.3" evidence="2"/>
<dbReference type="InterPro" id="IPR018148">
    <property type="entry name" value="Methylglyoxal_synth_AS"/>
</dbReference>
<dbReference type="Pfam" id="PF02142">
    <property type="entry name" value="MGS"/>
    <property type="match status" value="1"/>
</dbReference>
<dbReference type="PANTHER" id="PTHR30492:SF0">
    <property type="entry name" value="METHYLGLYOXAL SYNTHASE"/>
    <property type="match status" value="1"/>
</dbReference>
<dbReference type="InterPro" id="IPR011607">
    <property type="entry name" value="MGS-like_dom"/>
</dbReference>
<dbReference type="PROSITE" id="PS01335">
    <property type="entry name" value="METHYLGLYOXAL_SYNTH"/>
    <property type="match status" value="1"/>
</dbReference>
<comment type="function">
    <text evidence="2">Catalyzes the formation of methylglyoxal from dihydroxyacetone phosphate.</text>
</comment>
<evidence type="ECO:0000313" key="4">
    <source>
        <dbReference type="EMBL" id="MCU7549262.1"/>
    </source>
</evidence>
<feature type="binding site" evidence="2">
    <location>
        <position position="23"/>
    </location>
    <ligand>
        <name>substrate</name>
    </ligand>
</feature>
<comment type="catalytic activity">
    <reaction evidence="2">
        <text>dihydroxyacetone phosphate = methylglyoxal + phosphate</text>
        <dbReference type="Rhea" id="RHEA:17937"/>
        <dbReference type="ChEBI" id="CHEBI:17158"/>
        <dbReference type="ChEBI" id="CHEBI:43474"/>
        <dbReference type="ChEBI" id="CHEBI:57642"/>
        <dbReference type="EC" id="4.2.3.3"/>
    </reaction>
</comment>
<evidence type="ECO:0000256" key="2">
    <source>
        <dbReference type="HAMAP-Rule" id="MF_00549"/>
    </source>
</evidence>
<dbReference type="InterPro" id="IPR004363">
    <property type="entry name" value="Methylgl_synth"/>
</dbReference>
<feature type="binding site" evidence="2">
    <location>
        <position position="98"/>
    </location>
    <ligand>
        <name>substrate</name>
    </ligand>
</feature>
<feature type="binding site" evidence="2">
    <location>
        <position position="19"/>
    </location>
    <ligand>
        <name>substrate</name>
    </ligand>
</feature>
<dbReference type="SUPFAM" id="SSF52335">
    <property type="entry name" value="Methylglyoxal synthase-like"/>
    <property type="match status" value="1"/>
</dbReference>
<feature type="binding site" evidence="2">
    <location>
        <begin position="45"/>
        <end position="48"/>
    </location>
    <ligand>
        <name>substrate</name>
    </ligand>
</feature>
<dbReference type="GO" id="GO:0019242">
    <property type="term" value="P:methylglyoxal biosynthetic process"/>
    <property type="evidence" value="ECO:0007669"/>
    <property type="project" value="UniProtKB-UniRule"/>
</dbReference>
<reference evidence="4" key="2">
    <citation type="submission" date="2023-04" db="EMBL/GenBank/DDBJ databases">
        <title>Paracnuella aquatica gen. nov., sp. nov., a member of the family Chitinophagaceae isolated from a hot spring.</title>
        <authorList>
            <person name="Wang C."/>
        </authorList>
    </citation>
    <scope>NUCLEOTIDE SEQUENCE</scope>
    <source>
        <strain evidence="4">LB-8</strain>
    </source>
</reference>
<reference evidence="4" key="1">
    <citation type="submission" date="2022-09" db="EMBL/GenBank/DDBJ databases">
        <authorList>
            <person name="Yuan C."/>
            <person name="Ke Z."/>
        </authorList>
    </citation>
    <scope>NUCLEOTIDE SEQUENCE</scope>
    <source>
        <strain evidence="4">LB-8</strain>
    </source>
</reference>
<dbReference type="InterPro" id="IPR036914">
    <property type="entry name" value="MGS-like_dom_sf"/>
</dbReference>
<proteinExistence type="inferred from homology"/>
<dbReference type="AlphaFoldDB" id="A0A9X3BHB2"/>
<dbReference type="PROSITE" id="PS51855">
    <property type="entry name" value="MGS"/>
    <property type="match status" value="1"/>
</dbReference>
<keyword evidence="5" id="KW-1185">Reference proteome</keyword>
<dbReference type="NCBIfam" id="NF003559">
    <property type="entry name" value="PRK05234.1"/>
    <property type="match status" value="1"/>
</dbReference>